<dbReference type="OrthoDB" id="433512at2759"/>
<evidence type="ECO:0000256" key="3">
    <source>
        <dbReference type="ARBA" id="ARBA00022989"/>
    </source>
</evidence>
<dbReference type="PROSITE" id="PS50850">
    <property type="entry name" value="MFS"/>
    <property type="match status" value="1"/>
</dbReference>
<feature type="transmembrane region" description="Helical" evidence="5">
    <location>
        <begin position="342"/>
        <end position="362"/>
    </location>
</feature>
<dbReference type="Pfam" id="PF00083">
    <property type="entry name" value="Sugar_tr"/>
    <property type="match status" value="1"/>
</dbReference>
<feature type="transmembrane region" description="Helical" evidence="5">
    <location>
        <begin position="402"/>
        <end position="423"/>
    </location>
</feature>
<keyword evidence="4 5" id="KW-0472">Membrane</keyword>
<dbReference type="Proteomes" id="UP000091956">
    <property type="component" value="Unassembled WGS sequence"/>
</dbReference>
<sequence length="521" mass="56609">MSAHLETAPLATKARTSWLQNIKFFALAGTGFFSDGYLNITMGLVVPMIGLIYFKDSGSVVKSSQSDAMKGSLSLGMVFGQVGSGILGDAIGRHKIYGKELILTIFGTLMVIVAPPYMTHEGIVVWVCIWRAFTGIGIGADYPMSATLSSENKPVKSRAVLVSGVFSNYGLGSFSASIVYLVLIVAFKSAIENNIDRVQWVWRLLLGIGIIPAAATLYGRLRMKETVPYQKYVETRDGRGETIRKDLYNQWVDFKEYFSVPLHARTLFATCCTWFLFDIAFYGINLNQSLILSSIGYGAGKTHWQTLYNTAIGNIIVAAAGFLPGYYAAIPLLDILGRVRQQWIGCCLVATLYAIWAGVANITSAGGLIALFTLSQFFLNAGPATTTFLIPVEVFPTRVRATAHGISAAVGKCGAILTTFAFGTITAKIGLRGVLGLFSGILFLTALLTLWIPESKDKTLEQIENGDIYGGNEWVGWSTKDAKAITALETSETSTATNSFCSADNKRPVVKRKDVQIEDKR</sequence>
<dbReference type="SUPFAM" id="SSF103473">
    <property type="entry name" value="MFS general substrate transporter"/>
    <property type="match status" value="1"/>
</dbReference>
<keyword evidence="2 5" id="KW-0812">Transmembrane</keyword>
<reference evidence="7 8" key="1">
    <citation type="submission" date="2016-03" db="EMBL/GenBank/DDBJ databases">
        <title>Comparative genomics of Pseudogymnoascus destructans, the fungus causing white-nose syndrome of bats.</title>
        <authorList>
            <person name="Palmer J.M."/>
            <person name="Drees K.P."/>
            <person name="Foster J.T."/>
            <person name="Lindner D.L."/>
        </authorList>
    </citation>
    <scope>NUCLEOTIDE SEQUENCE [LARGE SCALE GENOMIC DNA]</scope>
    <source>
        <strain evidence="7 8">UAMH 10579</strain>
    </source>
</reference>
<dbReference type="InterPro" id="IPR036259">
    <property type="entry name" value="MFS_trans_sf"/>
</dbReference>
<gene>
    <name evidence="7" type="primary">PHO84</name>
    <name evidence="7" type="ORF">VE01_06976</name>
</gene>
<proteinExistence type="predicted"/>
<evidence type="ECO:0000313" key="8">
    <source>
        <dbReference type="Proteomes" id="UP000091956"/>
    </source>
</evidence>
<evidence type="ECO:0000256" key="1">
    <source>
        <dbReference type="ARBA" id="ARBA00004141"/>
    </source>
</evidence>
<dbReference type="CDD" id="cd17364">
    <property type="entry name" value="MFS_PhT"/>
    <property type="match status" value="1"/>
</dbReference>
<evidence type="ECO:0000256" key="4">
    <source>
        <dbReference type="ARBA" id="ARBA00023136"/>
    </source>
</evidence>
<keyword evidence="8" id="KW-1185">Reference proteome</keyword>
<dbReference type="PANTHER" id="PTHR23508">
    <property type="entry name" value="CARBOXYLIC ACID TRANSPORTER PROTEIN HOMOLOG"/>
    <property type="match status" value="1"/>
</dbReference>
<dbReference type="EMBL" id="KV460246">
    <property type="protein sequence ID" value="OBT94200.1"/>
    <property type="molecule type" value="Genomic_DNA"/>
</dbReference>
<organism evidence="7 8">
    <name type="scientific">Pseudogymnoascus verrucosus</name>
    <dbReference type="NCBI Taxonomy" id="342668"/>
    <lineage>
        <taxon>Eukaryota</taxon>
        <taxon>Fungi</taxon>
        <taxon>Dikarya</taxon>
        <taxon>Ascomycota</taxon>
        <taxon>Pezizomycotina</taxon>
        <taxon>Leotiomycetes</taxon>
        <taxon>Thelebolales</taxon>
        <taxon>Thelebolaceae</taxon>
        <taxon>Pseudogymnoascus</taxon>
    </lineage>
</organism>
<accession>A0A1B8GEE4</accession>
<evidence type="ECO:0000259" key="6">
    <source>
        <dbReference type="PROSITE" id="PS50850"/>
    </source>
</evidence>
<feature type="domain" description="Major facilitator superfamily (MFS) profile" evidence="6">
    <location>
        <begin position="24"/>
        <end position="457"/>
    </location>
</feature>
<keyword evidence="3 5" id="KW-1133">Transmembrane helix</keyword>
<feature type="transmembrane region" description="Helical" evidence="5">
    <location>
        <begin position="266"/>
        <end position="284"/>
    </location>
</feature>
<dbReference type="AlphaFoldDB" id="A0A1B8GEE4"/>
<evidence type="ECO:0000256" key="5">
    <source>
        <dbReference type="SAM" id="Phobius"/>
    </source>
</evidence>
<protein>
    <submittedName>
        <fullName evidence="7">Inorganic phosphate transporter pho84</fullName>
    </submittedName>
</protein>
<feature type="transmembrane region" description="Helical" evidence="5">
    <location>
        <begin position="429"/>
        <end position="452"/>
    </location>
</feature>
<comment type="subcellular location">
    <subcellularLocation>
        <location evidence="1">Membrane</location>
        <topology evidence="1">Multi-pass membrane protein</topology>
    </subcellularLocation>
</comment>
<evidence type="ECO:0000256" key="2">
    <source>
        <dbReference type="ARBA" id="ARBA00022692"/>
    </source>
</evidence>
<feature type="transmembrane region" description="Helical" evidence="5">
    <location>
        <begin position="368"/>
        <end position="390"/>
    </location>
</feature>
<feature type="transmembrane region" description="Helical" evidence="5">
    <location>
        <begin position="165"/>
        <end position="188"/>
    </location>
</feature>
<evidence type="ECO:0000313" key="7">
    <source>
        <dbReference type="EMBL" id="OBT94200.1"/>
    </source>
</evidence>
<name>A0A1B8GEE4_9PEZI</name>
<dbReference type="InterPro" id="IPR005829">
    <property type="entry name" value="Sugar_transporter_CS"/>
</dbReference>
<dbReference type="PANTHER" id="PTHR23508:SF10">
    <property type="entry name" value="CARBOXYLIC ACID TRANSPORTER PROTEIN HOMOLOG"/>
    <property type="match status" value="1"/>
</dbReference>
<dbReference type="GO" id="GO:0046943">
    <property type="term" value="F:carboxylic acid transmembrane transporter activity"/>
    <property type="evidence" value="ECO:0007669"/>
    <property type="project" value="TreeGrafter"/>
</dbReference>
<dbReference type="GeneID" id="28840362"/>
<dbReference type="PROSITE" id="PS00217">
    <property type="entry name" value="SUGAR_TRANSPORT_2"/>
    <property type="match status" value="1"/>
</dbReference>
<feature type="transmembrane region" description="Helical" evidence="5">
    <location>
        <begin position="101"/>
        <end position="117"/>
    </location>
</feature>
<feature type="transmembrane region" description="Helical" evidence="5">
    <location>
        <begin position="36"/>
        <end position="54"/>
    </location>
</feature>
<reference evidence="8" key="2">
    <citation type="journal article" date="2018" name="Nat. Commun.">
        <title>Extreme sensitivity to ultraviolet light in the fungal pathogen causing white-nose syndrome of bats.</title>
        <authorList>
            <person name="Palmer J.M."/>
            <person name="Drees K.P."/>
            <person name="Foster J.T."/>
            <person name="Lindner D.L."/>
        </authorList>
    </citation>
    <scope>NUCLEOTIDE SEQUENCE [LARGE SCALE GENOMIC DNA]</scope>
    <source>
        <strain evidence="8">UAMH 10579</strain>
    </source>
</reference>
<dbReference type="STRING" id="342668.A0A1B8GEE4"/>
<dbReference type="InterPro" id="IPR020846">
    <property type="entry name" value="MFS_dom"/>
</dbReference>
<feature type="transmembrane region" description="Helical" evidence="5">
    <location>
        <begin position="200"/>
        <end position="221"/>
    </location>
</feature>
<dbReference type="InterPro" id="IPR005828">
    <property type="entry name" value="MFS_sugar_transport-like"/>
</dbReference>
<dbReference type="Gene3D" id="1.20.1250.20">
    <property type="entry name" value="MFS general substrate transporter like domains"/>
    <property type="match status" value="1"/>
</dbReference>
<dbReference type="RefSeq" id="XP_018127933.1">
    <property type="nucleotide sequence ID" value="XM_018276413.2"/>
</dbReference>
<feature type="transmembrane region" description="Helical" evidence="5">
    <location>
        <begin position="311"/>
        <end position="330"/>
    </location>
</feature>
<dbReference type="GO" id="GO:0005886">
    <property type="term" value="C:plasma membrane"/>
    <property type="evidence" value="ECO:0007669"/>
    <property type="project" value="TreeGrafter"/>
</dbReference>